<comment type="caution">
    <text evidence="2">The sequence shown here is derived from an EMBL/GenBank/DDBJ whole genome shotgun (WGS) entry which is preliminary data.</text>
</comment>
<dbReference type="EMBL" id="JASSZA010000004">
    <property type="protein sequence ID" value="KAK2114594.1"/>
    <property type="molecule type" value="Genomic_DNA"/>
</dbReference>
<feature type="non-terminal residue" evidence="2">
    <location>
        <position position="1"/>
    </location>
</feature>
<reference evidence="2 3" key="1">
    <citation type="submission" date="2023-05" db="EMBL/GenBank/DDBJ databases">
        <title>B98-5 Cell Line De Novo Hybrid Assembly: An Optical Mapping Approach.</title>
        <authorList>
            <person name="Kananen K."/>
            <person name="Auerbach J.A."/>
            <person name="Kautto E."/>
            <person name="Blachly J.S."/>
        </authorList>
    </citation>
    <scope>NUCLEOTIDE SEQUENCE [LARGE SCALE GENOMIC DNA]</scope>
    <source>
        <strain evidence="2">B95-8</strain>
        <tissue evidence="2">Cell line</tissue>
    </source>
</reference>
<accession>A0ABQ9W0J6</accession>
<gene>
    <name evidence="2" type="ORF">P7K49_008860</name>
</gene>
<feature type="compositionally biased region" description="Polar residues" evidence="1">
    <location>
        <begin position="34"/>
        <end position="45"/>
    </location>
</feature>
<feature type="non-terminal residue" evidence="2">
    <location>
        <position position="54"/>
    </location>
</feature>
<dbReference type="Proteomes" id="UP001266305">
    <property type="component" value="Unassembled WGS sequence"/>
</dbReference>
<evidence type="ECO:0000313" key="2">
    <source>
        <dbReference type="EMBL" id="KAK2114594.1"/>
    </source>
</evidence>
<keyword evidence="3" id="KW-1185">Reference proteome</keyword>
<proteinExistence type="predicted"/>
<organism evidence="2 3">
    <name type="scientific">Saguinus oedipus</name>
    <name type="common">Cotton-top tamarin</name>
    <name type="synonym">Oedipomidas oedipus</name>
    <dbReference type="NCBI Taxonomy" id="9490"/>
    <lineage>
        <taxon>Eukaryota</taxon>
        <taxon>Metazoa</taxon>
        <taxon>Chordata</taxon>
        <taxon>Craniata</taxon>
        <taxon>Vertebrata</taxon>
        <taxon>Euteleostomi</taxon>
        <taxon>Mammalia</taxon>
        <taxon>Eutheria</taxon>
        <taxon>Euarchontoglires</taxon>
        <taxon>Primates</taxon>
        <taxon>Haplorrhini</taxon>
        <taxon>Platyrrhini</taxon>
        <taxon>Cebidae</taxon>
        <taxon>Callitrichinae</taxon>
        <taxon>Saguinus</taxon>
    </lineage>
</organism>
<evidence type="ECO:0000256" key="1">
    <source>
        <dbReference type="SAM" id="MobiDB-lite"/>
    </source>
</evidence>
<sequence length="54" mass="5480">AVTPGQPGVPPNLGTGRAQKAGGPSQMGLEPKETQTLPTTGTLPSATRRPTKDQ</sequence>
<evidence type="ECO:0000313" key="3">
    <source>
        <dbReference type="Proteomes" id="UP001266305"/>
    </source>
</evidence>
<feature type="region of interest" description="Disordered" evidence="1">
    <location>
        <begin position="1"/>
        <end position="54"/>
    </location>
</feature>
<protein>
    <submittedName>
        <fullName evidence="2">Uncharacterized protein</fullName>
    </submittedName>
</protein>
<name>A0ABQ9W0J6_SAGOE</name>